<sequence>MGFRRASAHIKCRYRLEEDGRMEKLPKGIILAAHKPIASAMLKAATQIMGPIDHCAAADIDSDAKESDQFEHLKKVWDSVQTEEMIILLDIEGATPCNVLKKYTSGKRCMLVSPLSFPLFFKMLTYRSLSFEELRAKAQEIRPVICIPGECTSENH</sequence>
<evidence type="ECO:0000313" key="3">
    <source>
        <dbReference type="Proteomes" id="UP000462362"/>
    </source>
</evidence>
<accession>A0A6I3S420</accession>
<dbReference type="InterPro" id="IPR004701">
    <property type="entry name" value="PTS_EIIA_man-typ"/>
</dbReference>
<dbReference type="Proteomes" id="UP000462362">
    <property type="component" value="Unassembled WGS sequence"/>
</dbReference>
<dbReference type="InterPro" id="IPR036662">
    <property type="entry name" value="PTS_EIIA_man-typ_sf"/>
</dbReference>
<gene>
    <name evidence="2" type="ORF">GMD42_02565</name>
</gene>
<keyword evidence="2" id="KW-0813">Transport</keyword>
<dbReference type="InterPro" id="IPR051471">
    <property type="entry name" value="Bacterial_PTS_sugar_comp"/>
</dbReference>
<dbReference type="GO" id="GO:0016740">
    <property type="term" value="F:transferase activity"/>
    <property type="evidence" value="ECO:0007669"/>
    <property type="project" value="UniProtKB-KW"/>
</dbReference>
<dbReference type="Pfam" id="PF03610">
    <property type="entry name" value="EIIA-man"/>
    <property type="match status" value="1"/>
</dbReference>
<dbReference type="Gene3D" id="3.40.50.510">
    <property type="entry name" value="Phosphotransferase system, mannose-type IIA component"/>
    <property type="match status" value="1"/>
</dbReference>
<comment type="caution">
    <text evidence="2">The sequence shown here is derived from an EMBL/GenBank/DDBJ whole genome shotgun (WGS) entry which is preliminary data.</text>
</comment>
<keyword evidence="2" id="KW-0762">Sugar transport</keyword>
<dbReference type="SUPFAM" id="SSF53062">
    <property type="entry name" value="PTS system fructose IIA component-like"/>
    <property type="match status" value="1"/>
</dbReference>
<proteinExistence type="predicted"/>
<keyword evidence="1" id="KW-0808">Transferase</keyword>
<dbReference type="PANTHER" id="PTHR33799">
    <property type="entry name" value="PTS PERMEASE-RELATED-RELATED"/>
    <property type="match status" value="1"/>
</dbReference>
<organism evidence="2 3">
    <name type="scientific">Parasutterella excrementihominis</name>
    <dbReference type="NCBI Taxonomy" id="487175"/>
    <lineage>
        <taxon>Bacteria</taxon>
        <taxon>Pseudomonadati</taxon>
        <taxon>Pseudomonadota</taxon>
        <taxon>Betaproteobacteria</taxon>
        <taxon>Burkholderiales</taxon>
        <taxon>Sutterellaceae</taxon>
        <taxon>Parasutterella</taxon>
    </lineage>
</organism>
<reference evidence="2 3" key="1">
    <citation type="journal article" date="2019" name="Nat. Med.">
        <title>A library of human gut bacterial isolates paired with longitudinal multiomics data enables mechanistic microbiome research.</title>
        <authorList>
            <person name="Poyet M."/>
            <person name="Groussin M."/>
            <person name="Gibbons S.M."/>
            <person name="Avila-Pacheco J."/>
            <person name="Jiang X."/>
            <person name="Kearney S.M."/>
            <person name="Perrotta A.R."/>
            <person name="Berdy B."/>
            <person name="Zhao S."/>
            <person name="Lieberman T.D."/>
            <person name="Swanson P.K."/>
            <person name="Smith M."/>
            <person name="Roesemann S."/>
            <person name="Alexander J.E."/>
            <person name="Rich S.A."/>
            <person name="Livny J."/>
            <person name="Vlamakis H."/>
            <person name="Clish C."/>
            <person name="Bullock K."/>
            <person name="Deik A."/>
            <person name="Scott J."/>
            <person name="Pierce K.A."/>
            <person name="Xavier R.J."/>
            <person name="Alm E.J."/>
        </authorList>
    </citation>
    <scope>NUCLEOTIDE SEQUENCE [LARGE SCALE GENOMIC DNA]</scope>
    <source>
        <strain evidence="2 3">BIOML-A2</strain>
    </source>
</reference>
<dbReference type="GO" id="GO:0016020">
    <property type="term" value="C:membrane"/>
    <property type="evidence" value="ECO:0007669"/>
    <property type="project" value="InterPro"/>
</dbReference>
<evidence type="ECO:0000313" key="2">
    <source>
        <dbReference type="EMBL" id="MTU42521.1"/>
    </source>
</evidence>
<protein>
    <submittedName>
        <fullName evidence="2">PTS sugar transporter subunit IIA</fullName>
    </submittedName>
</protein>
<evidence type="ECO:0000256" key="1">
    <source>
        <dbReference type="ARBA" id="ARBA00022679"/>
    </source>
</evidence>
<name>A0A6I3S420_9BURK</name>
<dbReference type="PROSITE" id="PS51096">
    <property type="entry name" value="PTS_EIIA_TYPE_4"/>
    <property type="match status" value="1"/>
</dbReference>
<dbReference type="PANTHER" id="PTHR33799:SF1">
    <property type="entry name" value="PTS SYSTEM MANNOSE-SPECIFIC EIIAB COMPONENT-RELATED"/>
    <property type="match status" value="1"/>
</dbReference>
<dbReference type="EMBL" id="WNCL01000005">
    <property type="protein sequence ID" value="MTU42521.1"/>
    <property type="molecule type" value="Genomic_DNA"/>
</dbReference>
<dbReference type="GO" id="GO:0009401">
    <property type="term" value="P:phosphoenolpyruvate-dependent sugar phosphotransferase system"/>
    <property type="evidence" value="ECO:0007669"/>
    <property type="project" value="InterPro"/>
</dbReference>
<dbReference type="AlphaFoldDB" id="A0A6I3S420"/>